<feature type="transmembrane region" description="Helical" evidence="1">
    <location>
        <begin position="110"/>
        <end position="130"/>
    </location>
</feature>
<name>A0A914HGW0_GLORO</name>
<keyword evidence="2" id="KW-1185">Reference proteome</keyword>
<evidence type="ECO:0000313" key="3">
    <source>
        <dbReference type="WBParaSite" id="Gr19_v10_g16502.t1"/>
    </source>
</evidence>
<organism evidence="2 3">
    <name type="scientific">Globodera rostochiensis</name>
    <name type="common">Golden nematode worm</name>
    <name type="synonym">Heterodera rostochiensis</name>
    <dbReference type="NCBI Taxonomy" id="31243"/>
    <lineage>
        <taxon>Eukaryota</taxon>
        <taxon>Metazoa</taxon>
        <taxon>Ecdysozoa</taxon>
        <taxon>Nematoda</taxon>
        <taxon>Chromadorea</taxon>
        <taxon>Rhabditida</taxon>
        <taxon>Tylenchina</taxon>
        <taxon>Tylenchomorpha</taxon>
        <taxon>Tylenchoidea</taxon>
        <taxon>Heteroderidae</taxon>
        <taxon>Heteroderinae</taxon>
        <taxon>Globodera</taxon>
    </lineage>
</organism>
<feature type="transmembrane region" description="Helical" evidence="1">
    <location>
        <begin position="142"/>
        <end position="162"/>
    </location>
</feature>
<evidence type="ECO:0000313" key="2">
    <source>
        <dbReference type="Proteomes" id="UP000887572"/>
    </source>
</evidence>
<feature type="transmembrane region" description="Helical" evidence="1">
    <location>
        <begin position="301"/>
        <end position="320"/>
    </location>
</feature>
<keyword evidence="1" id="KW-0472">Membrane</keyword>
<sequence length="336" mass="37838">MLLRRLTKAFKEERTNHQTLEMTFLSPRANYCNKKEMPRSPVPLLFWCAILVPIGRSLLYDKNGSLLSMTVNPTEALPNETTFSPEAPQLQQVPRSTSSVPNDIVTWTEFRSILAIVGALIVLFLTALCVESEQNPELYRRLRYPSILCLGHIGIFALFGVAGRQSSWSTIGGSVILVLIVLLAVQIFCSPAEVLLLPKYEAIFYLHAFFGYVALLCVGIASYFGAACLNGYDWFIFGGAFLCFFELVAIFVHRPSSLRYPTDWKSPPCILPKIVALYGYVLIVYLGILGNLSLVGFDGKFAVLSAAVFVFFWLLILFYCGSISRSHWERFLRNYY</sequence>
<proteinExistence type="predicted"/>
<evidence type="ECO:0000256" key="1">
    <source>
        <dbReference type="SAM" id="Phobius"/>
    </source>
</evidence>
<accession>A0A914HGW0</accession>
<keyword evidence="1" id="KW-1133">Transmembrane helix</keyword>
<feature type="transmembrane region" description="Helical" evidence="1">
    <location>
        <begin position="274"/>
        <end position="295"/>
    </location>
</feature>
<feature type="transmembrane region" description="Helical" evidence="1">
    <location>
        <begin position="44"/>
        <end position="60"/>
    </location>
</feature>
<dbReference type="WBParaSite" id="Gr19_v10_g16502.t1">
    <property type="protein sequence ID" value="Gr19_v10_g16502.t1"/>
    <property type="gene ID" value="Gr19_v10_g16502"/>
</dbReference>
<feature type="transmembrane region" description="Helical" evidence="1">
    <location>
        <begin position="202"/>
        <end position="226"/>
    </location>
</feature>
<feature type="transmembrane region" description="Helical" evidence="1">
    <location>
        <begin position="232"/>
        <end position="253"/>
    </location>
</feature>
<protein>
    <submittedName>
        <fullName evidence="3">Cytochrome b561 domain-containing protein</fullName>
    </submittedName>
</protein>
<dbReference type="Proteomes" id="UP000887572">
    <property type="component" value="Unplaced"/>
</dbReference>
<reference evidence="3" key="1">
    <citation type="submission" date="2022-11" db="UniProtKB">
        <authorList>
            <consortium name="WormBaseParasite"/>
        </authorList>
    </citation>
    <scope>IDENTIFICATION</scope>
</reference>
<keyword evidence="1" id="KW-0812">Transmembrane</keyword>
<feature type="transmembrane region" description="Helical" evidence="1">
    <location>
        <begin position="168"/>
        <end position="190"/>
    </location>
</feature>
<dbReference type="AlphaFoldDB" id="A0A914HGW0"/>